<name>A0A086XQ36_9RHOB</name>
<dbReference type="STRING" id="1105367.CG50_15400"/>
<dbReference type="RefSeq" id="WP_036640643.1">
    <property type="nucleotide sequence ID" value="NZ_JFZB01000081.1"/>
</dbReference>
<organism evidence="1 2">
    <name type="scientific">Paenirhodobacter enshiensis</name>
    <dbReference type="NCBI Taxonomy" id="1105367"/>
    <lineage>
        <taxon>Bacteria</taxon>
        <taxon>Pseudomonadati</taxon>
        <taxon>Pseudomonadota</taxon>
        <taxon>Alphaproteobacteria</taxon>
        <taxon>Rhodobacterales</taxon>
        <taxon>Rhodobacter group</taxon>
        <taxon>Paenirhodobacter</taxon>
    </lineage>
</organism>
<protein>
    <submittedName>
        <fullName evidence="1">Uncharacterized protein</fullName>
    </submittedName>
</protein>
<keyword evidence="2" id="KW-1185">Reference proteome</keyword>
<dbReference type="AlphaFoldDB" id="A0A086XQ36"/>
<dbReference type="eggNOG" id="ENOG50333ZM">
    <property type="taxonomic scope" value="Bacteria"/>
</dbReference>
<dbReference type="EMBL" id="JFZB01000081">
    <property type="protein sequence ID" value="KFI24136.1"/>
    <property type="molecule type" value="Genomic_DNA"/>
</dbReference>
<sequence>MSTSNDAAGLAALSICESLLLAMNDRGLLPENEIVGVLRDAAAPHENTIDTEPDAEIHRAVAALINQIIAGGNSVRRPPA</sequence>
<evidence type="ECO:0000313" key="1">
    <source>
        <dbReference type="EMBL" id="KFI24136.1"/>
    </source>
</evidence>
<dbReference type="OrthoDB" id="6172634at2"/>
<gene>
    <name evidence="1" type="ORF">CG50_15400</name>
</gene>
<proteinExistence type="predicted"/>
<accession>A0A086XQ36</accession>
<dbReference type="Proteomes" id="UP000028824">
    <property type="component" value="Unassembled WGS sequence"/>
</dbReference>
<evidence type="ECO:0000313" key="2">
    <source>
        <dbReference type="Proteomes" id="UP000028824"/>
    </source>
</evidence>
<reference evidence="1 2" key="1">
    <citation type="submission" date="2014-03" db="EMBL/GenBank/DDBJ databases">
        <title>Genome of Paenirhodobacter enshiensis DW2-9.</title>
        <authorList>
            <person name="Wang D."/>
            <person name="Wang G."/>
        </authorList>
    </citation>
    <scope>NUCLEOTIDE SEQUENCE [LARGE SCALE GENOMIC DNA]</scope>
    <source>
        <strain evidence="1 2">DW2-9</strain>
    </source>
</reference>
<comment type="caution">
    <text evidence="1">The sequence shown here is derived from an EMBL/GenBank/DDBJ whole genome shotgun (WGS) entry which is preliminary data.</text>
</comment>